<evidence type="ECO:0000313" key="3">
    <source>
        <dbReference type="Proteomes" id="UP000324298"/>
    </source>
</evidence>
<dbReference type="InterPro" id="IPR015867">
    <property type="entry name" value="N-reg_PII/ATP_PRibTrfase_C"/>
</dbReference>
<comment type="caution">
    <text evidence="2">The sequence shown here is derived from an EMBL/GenBank/DDBJ whole genome shotgun (WGS) entry which is preliminary data.</text>
</comment>
<dbReference type="Proteomes" id="UP000324298">
    <property type="component" value="Unassembled WGS sequence"/>
</dbReference>
<accession>A0A5A9X6P7</accession>
<organism evidence="2 3">
    <name type="scientific">Oryzomonas rubra</name>
    <dbReference type="NCBI Taxonomy" id="2509454"/>
    <lineage>
        <taxon>Bacteria</taxon>
        <taxon>Pseudomonadati</taxon>
        <taxon>Thermodesulfobacteriota</taxon>
        <taxon>Desulfuromonadia</taxon>
        <taxon>Geobacterales</taxon>
        <taxon>Geobacteraceae</taxon>
        <taxon>Oryzomonas</taxon>
    </lineage>
</organism>
<keyword evidence="3" id="KW-1185">Reference proteome</keyword>
<gene>
    <name evidence="2" type="ORF">ET418_17120</name>
</gene>
<proteinExistence type="inferred from homology"/>
<comment type="similarity">
    <text evidence="1">Belongs to the UPF0166 family.</text>
</comment>
<dbReference type="EMBL" id="SRSD01000012">
    <property type="protein sequence ID" value="KAA0888118.1"/>
    <property type="molecule type" value="Genomic_DNA"/>
</dbReference>
<evidence type="ECO:0000313" key="2">
    <source>
        <dbReference type="EMBL" id="KAA0888118.1"/>
    </source>
</evidence>
<sequence>MYGYQLTFFTQQDRTHKDRCLGEWLLEEARSLGIKGATLFTAAEGFGRERKLHFVGYFDMSDQPIEVSMAVSDDNAKIFLEHLKREKVNVFYVKSPIEFGRTDDC</sequence>
<dbReference type="InterPro" id="IPR011322">
    <property type="entry name" value="N-reg_PII-like_a/b"/>
</dbReference>
<dbReference type="InterPro" id="IPR003793">
    <property type="entry name" value="UPF0166"/>
</dbReference>
<evidence type="ECO:0000256" key="1">
    <source>
        <dbReference type="ARBA" id="ARBA00010554"/>
    </source>
</evidence>
<name>A0A5A9X6P7_9BACT</name>
<protein>
    <submittedName>
        <fullName evidence="2">DUF190 domain-containing protein</fullName>
    </submittedName>
</protein>
<dbReference type="AlphaFoldDB" id="A0A5A9X6P7"/>
<dbReference type="Pfam" id="PF02641">
    <property type="entry name" value="DUF190"/>
    <property type="match status" value="1"/>
</dbReference>
<dbReference type="SUPFAM" id="SSF54913">
    <property type="entry name" value="GlnB-like"/>
    <property type="match status" value="1"/>
</dbReference>
<dbReference type="Gene3D" id="3.30.70.120">
    <property type="match status" value="1"/>
</dbReference>
<dbReference type="RefSeq" id="WP_149309713.1">
    <property type="nucleotide sequence ID" value="NZ_SRSD01000012.1"/>
</dbReference>
<dbReference type="OrthoDB" id="5339790at2"/>
<reference evidence="2 3" key="1">
    <citation type="submission" date="2019-04" db="EMBL/GenBank/DDBJ databases">
        <title>Geobacter ruber sp. nov., ferric-reducing bacteria isolated from paddy soil.</title>
        <authorList>
            <person name="Xu Z."/>
            <person name="Masuda Y."/>
            <person name="Itoh H."/>
            <person name="Senoo K."/>
        </authorList>
    </citation>
    <scope>NUCLEOTIDE SEQUENCE [LARGE SCALE GENOMIC DNA]</scope>
    <source>
        <strain evidence="2 3">Red88</strain>
    </source>
</reference>